<dbReference type="InterPro" id="IPR020826">
    <property type="entry name" value="Transketolase_BS"/>
</dbReference>
<gene>
    <name evidence="10 12" type="primary">dxs</name>
    <name evidence="12" type="ORF">P8A19_08935</name>
</gene>
<comment type="similarity">
    <text evidence="2 10">Belongs to the transketolase family. DXPS subfamily.</text>
</comment>
<proteinExistence type="inferred from homology"/>
<dbReference type="HAMAP" id="MF_00315">
    <property type="entry name" value="DXP_synth"/>
    <property type="match status" value="1"/>
</dbReference>
<keyword evidence="13" id="KW-1185">Reference proteome</keyword>
<keyword evidence="5 10" id="KW-0479">Metal-binding</keyword>
<comment type="function">
    <text evidence="10">Catalyzes the acyloin condensation reaction between C atoms 2 and 3 of pyruvate and glyceraldehyde 3-phosphate to yield 1-deoxy-D-xylulose-5-phosphate (DXP).</text>
</comment>
<feature type="binding site" evidence="10">
    <location>
        <begin position="143"/>
        <end position="144"/>
    </location>
    <ligand>
        <name>thiamine diphosphate</name>
        <dbReference type="ChEBI" id="CHEBI:58937"/>
    </ligand>
</feature>
<feature type="domain" description="Transketolase-like pyrimidine-binding" evidence="11">
    <location>
        <begin position="313"/>
        <end position="477"/>
    </location>
</feature>
<evidence type="ECO:0000256" key="7">
    <source>
        <dbReference type="ARBA" id="ARBA00022977"/>
    </source>
</evidence>
<dbReference type="EC" id="2.2.1.7" evidence="10"/>
<dbReference type="InterPro" id="IPR029061">
    <property type="entry name" value="THDP-binding"/>
</dbReference>
<evidence type="ECO:0000313" key="12">
    <source>
        <dbReference type="EMBL" id="WLQ61620.1"/>
    </source>
</evidence>
<dbReference type="CDD" id="cd07033">
    <property type="entry name" value="TPP_PYR_DXS_TK_like"/>
    <property type="match status" value="1"/>
</dbReference>
<dbReference type="SUPFAM" id="SSF52922">
    <property type="entry name" value="TK C-terminal domain-like"/>
    <property type="match status" value="1"/>
</dbReference>
<keyword evidence="6 10" id="KW-0460">Magnesium</keyword>
<dbReference type="Gene3D" id="3.40.50.970">
    <property type="match status" value="2"/>
</dbReference>
<protein>
    <recommendedName>
        <fullName evidence="10">1-deoxy-D-xylulose-5-phosphate synthase</fullName>
        <ecNumber evidence="10">2.2.1.7</ecNumber>
    </recommendedName>
    <alternativeName>
        <fullName evidence="10">1-deoxyxylulose-5-phosphate synthase</fullName>
        <shortName evidence="10">DXP synthase</shortName>
        <shortName evidence="10">DXPS</shortName>
    </alternativeName>
</protein>
<dbReference type="PANTHER" id="PTHR43322">
    <property type="entry name" value="1-D-DEOXYXYLULOSE 5-PHOSPHATE SYNTHASE-RELATED"/>
    <property type="match status" value="1"/>
</dbReference>
<dbReference type="Gene3D" id="3.40.50.920">
    <property type="match status" value="1"/>
</dbReference>
<dbReference type="InterPro" id="IPR005475">
    <property type="entry name" value="Transketolase-like_Pyr-bd"/>
</dbReference>
<dbReference type="Proteomes" id="UP001235744">
    <property type="component" value="Chromosome"/>
</dbReference>
<dbReference type="Pfam" id="PF02780">
    <property type="entry name" value="Transketolase_C"/>
    <property type="match status" value="1"/>
</dbReference>
<evidence type="ECO:0000256" key="10">
    <source>
        <dbReference type="HAMAP-Rule" id="MF_00315"/>
    </source>
</evidence>
<comment type="catalytic activity">
    <reaction evidence="10">
        <text>D-glyceraldehyde 3-phosphate + pyruvate + H(+) = 1-deoxy-D-xylulose 5-phosphate + CO2</text>
        <dbReference type="Rhea" id="RHEA:12605"/>
        <dbReference type="ChEBI" id="CHEBI:15361"/>
        <dbReference type="ChEBI" id="CHEBI:15378"/>
        <dbReference type="ChEBI" id="CHEBI:16526"/>
        <dbReference type="ChEBI" id="CHEBI:57792"/>
        <dbReference type="ChEBI" id="CHEBI:59776"/>
        <dbReference type="EC" id="2.2.1.7"/>
    </reaction>
</comment>
<feature type="binding site" evidence="10">
    <location>
        <position position="172"/>
    </location>
    <ligand>
        <name>thiamine diphosphate</name>
        <dbReference type="ChEBI" id="CHEBI:58937"/>
    </ligand>
</feature>
<keyword evidence="9 10" id="KW-0414">Isoprene biosynthesis</keyword>
<evidence type="ECO:0000256" key="8">
    <source>
        <dbReference type="ARBA" id="ARBA00023052"/>
    </source>
</evidence>
<evidence type="ECO:0000256" key="4">
    <source>
        <dbReference type="ARBA" id="ARBA00022679"/>
    </source>
</evidence>
<dbReference type="PROSITE" id="PS00802">
    <property type="entry name" value="TRANSKETOLASE_2"/>
    <property type="match status" value="1"/>
</dbReference>
<dbReference type="SMART" id="SM00861">
    <property type="entry name" value="Transket_pyr"/>
    <property type="match status" value="1"/>
</dbReference>
<dbReference type="InterPro" id="IPR049557">
    <property type="entry name" value="Transketolase_CS"/>
</dbReference>
<organism evidence="12 13">
    <name type="scientific">Streptomyces poriferorum</name>
    <dbReference type="NCBI Taxonomy" id="2798799"/>
    <lineage>
        <taxon>Bacteria</taxon>
        <taxon>Bacillati</taxon>
        <taxon>Actinomycetota</taxon>
        <taxon>Actinomycetes</taxon>
        <taxon>Kitasatosporales</taxon>
        <taxon>Streptomycetaceae</taxon>
        <taxon>Streptomyces</taxon>
    </lineage>
</organism>
<feature type="binding site" evidence="10">
    <location>
        <position position="364"/>
    </location>
    <ligand>
        <name>thiamine diphosphate</name>
        <dbReference type="ChEBI" id="CHEBI:58937"/>
    </ligand>
</feature>
<feature type="binding site" evidence="10">
    <location>
        <position position="142"/>
    </location>
    <ligand>
        <name>Mg(2+)</name>
        <dbReference type="ChEBI" id="CHEBI:18420"/>
    </ligand>
</feature>
<dbReference type="PROSITE" id="PS00801">
    <property type="entry name" value="TRANSKETOLASE_1"/>
    <property type="match status" value="1"/>
</dbReference>
<comment type="cofactor">
    <cofactor evidence="10">
        <name>thiamine diphosphate</name>
        <dbReference type="ChEBI" id="CHEBI:58937"/>
    </cofactor>
    <text evidence="10">Binds 1 thiamine pyrophosphate per subunit.</text>
</comment>
<dbReference type="EMBL" id="CP120988">
    <property type="protein sequence ID" value="WLQ61620.1"/>
    <property type="molecule type" value="Genomic_DNA"/>
</dbReference>
<evidence type="ECO:0000313" key="13">
    <source>
        <dbReference type="Proteomes" id="UP001235744"/>
    </source>
</evidence>
<evidence type="ECO:0000256" key="6">
    <source>
        <dbReference type="ARBA" id="ARBA00022842"/>
    </source>
</evidence>
<feature type="binding site" evidence="10">
    <location>
        <position position="172"/>
    </location>
    <ligand>
        <name>Mg(2+)</name>
        <dbReference type="ChEBI" id="CHEBI:18420"/>
    </ligand>
</feature>
<dbReference type="PANTHER" id="PTHR43322:SF5">
    <property type="entry name" value="1-DEOXY-D-XYLULOSE-5-PHOSPHATE SYNTHASE, CHLOROPLASTIC"/>
    <property type="match status" value="1"/>
</dbReference>
<comment type="cofactor">
    <cofactor evidence="10">
        <name>Mg(2+)</name>
        <dbReference type="ChEBI" id="CHEBI:18420"/>
    </cofactor>
    <text evidence="10">Binds 1 Mg(2+) ion per subunit.</text>
</comment>
<keyword evidence="8 10" id="KW-0786">Thiamine pyrophosphate</keyword>
<dbReference type="CDD" id="cd02007">
    <property type="entry name" value="TPP_DXS"/>
    <property type="match status" value="1"/>
</dbReference>
<dbReference type="SUPFAM" id="SSF52518">
    <property type="entry name" value="Thiamin diphosphate-binding fold (THDP-binding)"/>
    <property type="match status" value="2"/>
</dbReference>
<dbReference type="NCBIfam" id="NF003933">
    <property type="entry name" value="PRK05444.2-2"/>
    <property type="match status" value="1"/>
</dbReference>
<evidence type="ECO:0000256" key="9">
    <source>
        <dbReference type="ARBA" id="ARBA00023229"/>
    </source>
</evidence>
<evidence type="ECO:0000256" key="3">
    <source>
        <dbReference type="ARBA" id="ARBA00011738"/>
    </source>
</evidence>
<evidence type="ECO:0000256" key="1">
    <source>
        <dbReference type="ARBA" id="ARBA00004980"/>
    </source>
</evidence>
<reference evidence="12 13" key="1">
    <citation type="submission" date="2023-03" db="EMBL/GenBank/DDBJ databases">
        <title>Isolation and description of six Streptomyces strains from soil environments, able to metabolize different microbial glucans.</title>
        <authorList>
            <person name="Widen T."/>
            <person name="Larsbrink J."/>
        </authorList>
    </citation>
    <scope>NUCLEOTIDE SEQUENCE [LARGE SCALE GENOMIC DNA]</scope>
    <source>
        <strain evidence="12 13">Alt2</strain>
    </source>
</reference>
<evidence type="ECO:0000256" key="2">
    <source>
        <dbReference type="ARBA" id="ARBA00011081"/>
    </source>
</evidence>
<comment type="subunit">
    <text evidence="3 10">Homodimer.</text>
</comment>
<sequence length="640" mass="68374">MLARIGGPRDLDRLTPEQLEQLAEEIRTFLVDAVSKTGGHLGPNLGVVELTIALHRVFDSPKDRVLFDTGHQSYVHKLLTGRQDFSKLKSKGGLSGYPSRAESEHDVIENSHASTVLGWADGLAKANEVLGKDDHVVAVIGDGALTGGMAWEALNNIAAAKDRPLVIVVNDNERSYAPTIGGLANHLATLRTTDGYERFLARGKDLLERTPVVGKPLYETLHGAKKGLKDFIAPQGMFEDLGLKYVGPIDGHDLEALESALQRAKRFGGPVIVHCLTEKGRGYTPALLDEADRFHAVGKIHPDTGLPVASSGLDWTSVFGEEMVKLGREREDIVAITAAMLQPVGLTKFEKAFPDRIYDVGIAEQHGAVSAAGLATGGLHPVFAVYATFLNRAFDQVLMDVALHKCGVTFVLDRAGVTGTDGASHNGMWDMSILQCVPTLRIAAPRDADQVRAQLREAVEVGDAPTVVRFSKGAVGPSVKAVGTVGGMDVLRKPAAARPDVLLVSIGALAPMCLEIADLLDAQGISTTVVDPRWVKPVDEAMAPLAAKHRVVVTVEDNSRAGGVGSAVAQALRDADVDVPLRDFGIPPVFLDHASRKEVMAEIGLTAPDIARQVTGLVARLDGRYDTDTESRSVVEPVRD</sequence>
<feature type="binding site" evidence="10">
    <location>
        <begin position="111"/>
        <end position="113"/>
    </location>
    <ligand>
        <name>thiamine diphosphate</name>
        <dbReference type="ChEBI" id="CHEBI:58937"/>
    </ligand>
</feature>
<name>A0ABY9J1Z4_9ACTN</name>
<keyword evidence="7 10" id="KW-0784">Thiamine biosynthesis</keyword>
<dbReference type="InterPro" id="IPR005477">
    <property type="entry name" value="Dxylulose-5-P_synthase"/>
</dbReference>
<dbReference type="NCBIfam" id="TIGR00204">
    <property type="entry name" value="dxs"/>
    <property type="match status" value="1"/>
</dbReference>
<evidence type="ECO:0000259" key="11">
    <source>
        <dbReference type="SMART" id="SM00861"/>
    </source>
</evidence>
<dbReference type="Pfam" id="PF13292">
    <property type="entry name" value="DXP_synthase_N"/>
    <property type="match status" value="1"/>
</dbReference>
<evidence type="ECO:0000256" key="5">
    <source>
        <dbReference type="ARBA" id="ARBA00022723"/>
    </source>
</evidence>
<dbReference type="Pfam" id="PF02779">
    <property type="entry name" value="Transket_pyr"/>
    <property type="match status" value="1"/>
</dbReference>
<keyword evidence="4 10" id="KW-0808">Transferase</keyword>
<dbReference type="GO" id="GO:0008661">
    <property type="term" value="F:1-deoxy-D-xylulose-5-phosphate synthase activity"/>
    <property type="evidence" value="ECO:0007669"/>
    <property type="project" value="UniProtKB-EC"/>
</dbReference>
<dbReference type="InterPro" id="IPR033248">
    <property type="entry name" value="Transketolase_C"/>
</dbReference>
<comment type="pathway">
    <text evidence="1 10">Metabolic intermediate biosynthesis; 1-deoxy-D-xylulose 5-phosphate biosynthesis; 1-deoxy-D-xylulose 5-phosphate from D-glyceraldehyde 3-phosphate and pyruvate: step 1/1.</text>
</comment>
<feature type="binding site" evidence="10">
    <location>
        <position position="283"/>
    </location>
    <ligand>
        <name>thiamine diphosphate</name>
        <dbReference type="ChEBI" id="CHEBI:58937"/>
    </ligand>
</feature>
<dbReference type="InterPro" id="IPR009014">
    <property type="entry name" value="Transketo_C/PFOR_II"/>
</dbReference>
<feature type="binding site" evidence="10">
    <location>
        <position position="71"/>
    </location>
    <ligand>
        <name>thiamine diphosphate</name>
        <dbReference type="ChEBI" id="CHEBI:58937"/>
    </ligand>
</feature>
<accession>A0ABY9J1Z4</accession>
<dbReference type="RefSeq" id="WP_306084678.1">
    <property type="nucleotide sequence ID" value="NZ_CP120988.1"/>
</dbReference>